<dbReference type="EMBL" id="WHVB01000022">
    <property type="protein sequence ID" value="KAF8471560.1"/>
    <property type="molecule type" value="Genomic_DNA"/>
</dbReference>
<reference evidence="1" key="2">
    <citation type="journal article" date="2020" name="Nat. Commun.">
        <title>Large-scale genome sequencing of mycorrhizal fungi provides insights into the early evolution of symbiotic traits.</title>
        <authorList>
            <person name="Miyauchi S."/>
            <person name="Kiss E."/>
            <person name="Kuo A."/>
            <person name="Drula E."/>
            <person name="Kohler A."/>
            <person name="Sanchez-Garcia M."/>
            <person name="Morin E."/>
            <person name="Andreopoulos B."/>
            <person name="Barry K.W."/>
            <person name="Bonito G."/>
            <person name="Buee M."/>
            <person name="Carver A."/>
            <person name="Chen C."/>
            <person name="Cichocki N."/>
            <person name="Clum A."/>
            <person name="Culley D."/>
            <person name="Crous P.W."/>
            <person name="Fauchery L."/>
            <person name="Girlanda M."/>
            <person name="Hayes R.D."/>
            <person name="Keri Z."/>
            <person name="LaButti K."/>
            <person name="Lipzen A."/>
            <person name="Lombard V."/>
            <person name="Magnuson J."/>
            <person name="Maillard F."/>
            <person name="Murat C."/>
            <person name="Nolan M."/>
            <person name="Ohm R.A."/>
            <person name="Pangilinan J."/>
            <person name="Pereira M.F."/>
            <person name="Perotto S."/>
            <person name="Peter M."/>
            <person name="Pfister S."/>
            <person name="Riley R."/>
            <person name="Sitrit Y."/>
            <person name="Stielow J.B."/>
            <person name="Szollosi G."/>
            <person name="Zifcakova L."/>
            <person name="Stursova M."/>
            <person name="Spatafora J.W."/>
            <person name="Tedersoo L."/>
            <person name="Vaario L.M."/>
            <person name="Yamada A."/>
            <person name="Yan M."/>
            <person name="Wang P."/>
            <person name="Xu J."/>
            <person name="Bruns T."/>
            <person name="Baldrian P."/>
            <person name="Vilgalys R."/>
            <person name="Dunand C."/>
            <person name="Henrissat B."/>
            <person name="Grigoriev I.V."/>
            <person name="Hibbett D."/>
            <person name="Nagy L.G."/>
            <person name="Martin F.M."/>
        </authorList>
    </citation>
    <scope>NUCLEOTIDE SEQUENCE</scope>
    <source>
        <strain evidence="1">Prilba</strain>
    </source>
</reference>
<dbReference type="AlphaFoldDB" id="A0A9P5MR62"/>
<comment type="caution">
    <text evidence="1">The sequence shown here is derived from an EMBL/GenBank/DDBJ whole genome shotgun (WGS) entry which is preliminary data.</text>
</comment>
<sequence>MDRTHLRSSVEIMHPCVAYSARESRGKIERDEHDSHSNFFSPGTWQLLPKRNVLYSTVFVIPVRRLGGGINSARTRWEKQDLVHVVRAVPSFMMSEACSCSCSGQARQQARRRATVKLYSYSYSCSPAHHALPRSSDLGAEMACPWDMSHFHLFLIFFSLYSNCVLGQMPVSARFVVLPVSLTCSQSAVLVGNKGPRALAFL</sequence>
<evidence type="ECO:0000313" key="2">
    <source>
        <dbReference type="Proteomes" id="UP000759537"/>
    </source>
</evidence>
<accession>A0A9P5MR62</accession>
<keyword evidence="2" id="KW-1185">Reference proteome</keyword>
<gene>
    <name evidence="1" type="ORF">DFH94DRAFT_195449</name>
</gene>
<proteinExistence type="predicted"/>
<evidence type="ECO:0000313" key="1">
    <source>
        <dbReference type="EMBL" id="KAF8471560.1"/>
    </source>
</evidence>
<reference evidence="1" key="1">
    <citation type="submission" date="2019-10" db="EMBL/GenBank/DDBJ databases">
        <authorList>
            <consortium name="DOE Joint Genome Institute"/>
            <person name="Kuo A."/>
            <person name="Miyauchi S."/>
            <person name="Kiss E."/>
            <person name="Drula E."/>
            <person name="Kohler A."/>
            <person name="Sanchez-Garcia M."/>
            <person name="Andreopoulos B."/>
            <person name="Barry K.W."/>
            <person name="Bonito G."/>
            <person name="Buee M."/>
            <person name="Carver A."/>
            <person name="Chen C."/>
            <person name="Cichocki N."/>
            <person name="Clum A."/>
            <person name="Culley D."/>
            <person name="Crous P.W."/>
            <person name="Fauchery L."/>
            <person name="Girlanda M."/>
            <person name="Hayes R."/>
            <person name="Keri Z."/>
            <person name="LaButti K."/>
            <person name="Lipzen A."/>
            <person name="Lombard V."/>
            <person name="Magnuson J."/>
            <person name="Maillard F."/>
            <person name="Morin E."/>
            <person name="Murat C."/>
            <person name="Nolan M."/>
            <person name="Ohm R."/>
            <person name="Pangilinan J."/>
            <person name="Pereira M."/>
            <person name="Perotto S."/>
            <person name="Peter M."/>
            <person name="Riley R."/>
            <person name="Sitrit Y."/>
            <person name="Stielow B."/>
            <person name="Szollosi G."/>
            <person name="Zifcakova L."/>
            <person name="Stursova M."/>
            <person name="Spatafora J.W."/>
            <person name="Tedersoo L."/>
            <person name="Vaario L.-M."/>
            <person name="Yamada A."/>
            <person name="Yan M."/>
            <person name="Wang P."/>
            <person name="Xu J."/>
            <person name="Bruns T."/>
            <person name="Baldrian P."/>
            <person name="Vilgalys R."/>
            <person name="Henrissat B."/>
            <person name="Grigoriev I.V."/>
            <person name="Hibbett D."/>
            <person name="Nagy L.G."/>
            <person name="Martin F.M."/>
        </authorList>
    </citation>
    <scope>NUCLEOTIDE SEQUENCE</scope>
    <source>
        <strain evidence="1">Prilba</strain>
    </source>
</reference>
<name>A0A9P5MR62_9AGAM</name>
<organism evidence="1 2">
    <name type="scientific">Russula ochroleuca</name>
    <dbReference type="NCBI Taxonomy" id="152965"/>
    <lineage>
        <taxon>Eukaryota</taxon>
        <taxon>Fungi</taxon>
        <taxon>Dikarya</taxon>
        <taxon>Basidiomycota</taxon>
        <taxon>Agaricomycotina</taxon>
        <taxon>Agaricomycetes</taxon>
        <taxon>Russulales</taxon>
        <taxon>Russulaceae</taxon>
        <taxon>Russula</taxon>
    </lineage>
</organism>
<protein>
    <submittedName>
        <fullName evidence="1">Uncharacterized protein</fullName>
    </submittedName>
</protein>
<dbReference type="Proteomes" id="UP000759537">
    <property type="component" value="Unassembled WGS sequence"/>
</dbReference>